<dbReference type="InterPro" id="IPR011042">
    <property type="entry name" value="6-blade_b-propeller_TolB-like"/>
</dbReference>
<evidence type="ECO:0000313" key="7">
    <source>
        <dbReference type="Proteomes" id="UP000016521"/>
    </source>
</evidence>
<keyword evidence="2" id="KW-0378">Hydrolase</keyword>
<evidence type="ECO:0000256" key="3">
    <source>
        <dbReference type="ARBA" id="ARBA00022825"/>
    </source>
</evidence>
<keyword evidence="7" id="KW-1185">Reference proteome</keyword>
<reference evidence="6 7" key="1">
    <citation type="submission" date="2015-06" db="EMBL/GenBank/DDBJ databases">
        <authorList>
            <person name="Xie B.-B."/>
            <person name="Rong J.-C."/>
            <person name="Qin Q.-L."/>
            <person name="Zhang Y.-Z."/>
        </authorList>
    </citation>
    <scope>NUCLEOTIDE SEQUENCE [LARGE SCALE GENOMIC DNA]</scope>
    <source>
        <strain evidence="6 7">JCM 20779</strain>
    </source>
</reference>
<evidence type="ECO:0000256" key="2">
    <source>
        <dbReference type="ARBA" id="ARBA00022801"/>
    </source>
</evidence>
<evidence type="ECO:0000259" key="5">
    <source>
        <dbReference type="Pfam" id="PF02897"/>
    </source>
</evidence>
<dbReference type="EMBL" id="CP011925">
    <property type="protein sequence ID" value="ATD09886.1"/>
    <property type="molecule type" value="Genomic_DNA"/>
</dbReference>
<gene>
    <name evidence="6" type="ORF">PPIS_b0794</name>
</gene>
<dbReference type="InterPro" id="IPR002470">
    <property type="entry name" value="Peptidase_S9A"/>
</dbReference>
<name>A0ABN5CSF6_PSEO7</name>
<dbReference type="SUPFAM" id="SSF82171">
    <property type="entry name" value="DPP6 N-terminal domain-like"/>
    <property type="match status" value="1"/>
</dbReference>
<dbReference type="PANTHER" id="PTHR42776">
    <property type="entry name" value="SERINE PEPTIDASE S9 FAMILY MEMBER"/>
    <property type="match status" value="1"/>
</dbReference>
<proteinExistence type="predicted"/>
<dbReference type="Proteomes" id="UP000016521">
    <property type="component" value="Chromosome II"/>
</dbReference>
<dbReference type="Pfam" id="PF00326">
    <property type="entry name" value="Peptidase_S9"/>
    <property type="match status" value="1"/>
</dbReference>
<keyword evidence="3" id="KW-0720">Serine protease</keyword>
<dbReference type="PANTHER" id="PTHR42776:SF27">
    <property type="entry name" value="DIPEPTIDYL PEPTIDASE FAMILY MEMBER 6"/>
    <property type="match status" value="1"/>
</dbReference>
<dbReference type="PRINTS" id="PR00862">
    <property type="entry name" value="PROLIGOPTASE"/>
</dbReference>
<keyword evidence="1" id="KW-0645">Protease</keyword>
<dbReference type="SUPFAM" id="SSF53474">
    <property type="entry name" value="alpha/beta-Hydrolases"/>
    <property type="match status" value="1"/>
</dbReference>
<evidence type="ECO:0000256" key="1">
    <source>
        <dbReference type="ARBA" id="ARBA00022670"/>
    </source>
</evidence>
<evidence type="ECO:0008006" key="8">
    <source>
        <dbReference type="Google" id="ProtNLM"/>
    </source>
</evidence>
<dbReference type="InterPro" id="IPR023302">
    <property type="entry name" value="Pept_S9A_N"/>
</dbReference>
<dbReference type="InterPro" id="IPR001375">
    <property type="entry name" value="Peptidase_S9_cat"/>
</dbReference>
<dbReference type="InterPro" id="IPR029058">
    <property type="entry name" value="AB_hydrolase_fold"/>
</dbReference>
<evidence type="ECO:0000259" key="4">
    <source>
        <dbReference type="Pfam" id="PF00326"/>
    </source>
</evidence>
<sequence length="658" mass="74367">MLAIVSYRYMLEINNKNECRDIMFKKSLIACTLLATLSACNQTTQQVGKPQTNQVAADFKTYSAETFFDTTNIQGSAFRPDAQKILVTSDESGIYNLYEVDVKTGERSQITDATDSTYPIGYFPNDPRILFTRDNGGNERFHVFVRDENGHVKDLTPGEKVRAGFIGFTNDNNAFYVLSNQRDERFMDLYRFDAATYESELIYKNDKNLNVQQVSETDRYLALINAQGNKDSDLFLLDLHNPGAPLVEISNVAHEANFSASAFSKDDKYLYYGTDAHGEFYQNWRYEIAAGKHTPYIEKNWDVRFLYFSDSNRYRVVGVNEDSSVKVTITDLKTGKDIKLPKLPAGSINGVNFSDDEKLMAFYLNSDTSPNNLYVWRVGSDEVKQLTSTLSDKINTEHLVESTIARFNSFDGLEVPGVLYKPKLASSTNKVPALVFVHGGPGGQSMTGYSALTQHLVNQGYAIFAVNNRGSSGYGKTFFHLDDKRHGEDDLQDIVWSKKYLQQLDWVDADRIGIMGGSYGGYMTAAALAFEPEEFKLGINIFGVTNWVRTLESIPPWWEAYRKSLYDELGDPATDKERLHRISPLFHAKNITKPLMVVQGANDPRVLQVESDELVEAVRSNNVPVKYVLFDDEGHGFSKKENRIEASQAYLDFLKKHL</sequence>
<organism evidence="6 7">
    <name type="scientific">Pseudoalteromonas piscicida</name>
    <dbReference type="NCBI Taxonomy" id="43662"/>
    <lineage>
        <taxon>Bacteria</taxon>
        <taxon>Pseudomonadati</taxon>
        <taxon>Pseudomonadota</taxon>
        <taxon>Gammaproteobacteria</taxon>
        <taxon>Alteromonadales</taxon>
        <taxon>Pseudoalteromonadaceae</taxon>
        <taxon>Pseudoalteromonas</taxon>
    </lineage>
</organism>
<feature type="domain" description="Peptidase S9 prolyl oligopeptidase catalytic" evidence="4">
    <location>
        <begin position="450"/>
        <end position="658"/>
    </location>
</feature>
<protein>
    <recommendedName>
        <fullName evidence="8">S9 family peptidase</fullName>
    </recommendedName>
</protein>
<accession>A0ABN5CSF6</accession>
<dbReference type="Pfam" id="PF02897">
    <property type="entry name" value="Peptidase_S9_N"/>
    <property type="match status" value="1"/>
</dbReference>
<feature type="domain" description="Peptidase S9A N-terminal" evidence="5">
    <location>
        <begin position="129"/>
        <end position="387"/>
    </location>
</feature>
<dbReference type="Gene3D" id="3.40.50.1820">
    <property type="entry name" value="alpha/beta hydrolase"/>
    <property type="match status" value="1"/>
</dbReference>
<dbReference type="Gene3D" id="2.120.10.30">
    <property type="entry name" value="TolB, C-terminal domain"/>
    <property type="match status" value="2"/>
</dbReference>
<evidence type="ECO:0000313" key="6">
    <source>
        <dbReference type="EMBL" id="ATD09886.1"/>
    </source>
</evidence>